<evidence type="ECO:0000313" key="1">
    <source>
        <dbReference type="EMBL" id="RDX67549.1"/>
    </source>
</evidence>
<gene>
    <name evidence="1" type="ORF">CR513_53560</name>
</gene>
<reference evidence="1" key="1">
    <citation type="submission" date="2018-05" db="EMBL/GenBank/DDBJ databases">
        <title>Draft genome of Mucuna pruriens seed.</title>
        <authorList>
            <person name="Nnadi N.E."/>
            <person name="Vos R."/>
            <person name="Hasami M.H."/>
            <person name="Devisetty U.K."/>
            <person name="Aguiy J.C."/>
        </authorList>
    </citation>
    <scope>NUCLEOTIDE SEQUENCE [LARGE SCALE GENOMIC DNA]</scope>
    <source>
        <strain evidence="1">JCA_2017</strain>
    </source>
</reference>
<proteinExistence type="predicted"/>
<organism evidence="1 2">
    <name type="scientific">Mucuna pruriens</name>
    <name type="common">Velvet bean</name>
    <name type="synonym">Dolichos pruriens</name>
    <dbReference type="NCBI Taxonomy" id="157652"/>
    <lineage>
        <taxon>Eukaryota</taxon>
        <taxon>Viridiplantae</taxon>
        <taxon>Streptophyta</taxon>
        <taxon>Embryophyta</taxon>
        <taxon>Tracheophyta</taxon>
        <taxon>Spermatophyta</taxon>
        <taxon>Magnoliopsida</taxon>
        <taxon>eudicotyledons</taxon>
        <taxon>Gunneridae</taxon>
        <taxon>Pentapetalae</taxon>
        <taxon>rosids</taxon>
        <taxon>fabids</taxon>
        <taxon>Fabales</taxon>
        <taxon>Fabaceae</taxon>
        <taxon>Papilionoideae</taxon>
        <taxon>50 kb inversion clade</taxon>
        <taxon>NPAAA clade</taxon>
        <taxon>indigoferoid/millettioid clade</taxon>
        <taxon>Phaseoleae</taxon>
        <taxon>Mucuna</taxon>
    </lineage>
</organism>
<protein>
    <submittedName>
        <fullName evidence="1">Mitochondrial protein</fullName>
    </submittedName>
</protein>
<name>A0A371ENQ6_MUCPR</name>
<dbReference type="EMBL" id="QJKJ01012941">
    <property type="protein sequence ID" value="RDX67549.1"/>
    <property type="molecule type" value="Genomic_DNA"/>
</dbReference>
<dbReference type="PANTHER" id="PTHR11439">
    <property type="entry name" value="GAG-POL-RELATED RETROTRANSPOSON"/>
    <property type="match status" value="1"/>
</dbReference>
<dbReference type="PANTHER" id="PTHR11439:SF455">
    <property type="entry name" value="RLK (RECEPTOR-LIKE PROTEIN KINASE) 8, PUTATIVE-RELATED"/>
    <property type="match status" value="1"/>
</dbReference>
<sequence length="73" mass="8384">MGFSVNEVCQLMGQQLVSHWQAVKRILRYLKGSIDYGLLLQPNSQPATYDLYAYSDADWASDVDDRRSRSVKE</sequence>
<feature type="non-terminal residue" evidence="1">
    <location>
        <position position="1"/>
    </location>
</feature>
<comment type="caution">
    <text evidence="1">The sequence shown here is derived from an EMBL/GenBank/DDBJ whole genome shotgun (WGS) entry which is preliminary data.</text>
</comment>
<dbReference type="AlphaFoldDB" id="A0A371ENQ6"/>
<accession>A0A371ENQ6</accession>
<evidence type="ECO:0000313" key="2">
    <source>
        <dbReference type="Proteomes" id="UP000257109"/>
    </source>
</evidence>
<dbReference type="OrthoDB" id="1416215at2759"/>
<dbReference type="Proteomes" id="UP000257109">
    <property type="component" value="Unassembled WGS sequence"/>
</dbReference>
<keyword evidence="2" id="KW-1185">Reference proteome</keyword>